<protein>
    <submittedName>
        <fullName evidence="5">Myb-binding protein 1A</fullName>
    </submittedName>
</protein>
<feature type="region of interest" description="Disordered" evidence="4">
    <location>
        <begin position="722"/>
        <end position="768"/>
    </location>
</feature>
<dbReference type="eggNOG" id="KOG1926">
    <property type="taxonomic scope" value="Eukaryota"/>
</dbReference>
<gene>
    <name evidence="5" type="ORF">BN7_110</name>
</gene>
<dbReference type="Pfam" id="PF04931">
    <property type="entry name" value="DNA_pol_phi"/>
    <property type="match status" value="1"/>
</dbReference>
<name>K0KEA6_WICCF</name>
<comment type="similarity">
    <text evidence="2">Belongs to the MYBBP1A family.</text>
</comment>
<dbReference type="InterPro" id="IPR016024">
    <property type="entry name" value="ARM-type_fold"/>
</dbReference>
<dbReference type="GO" id="GO:0006355">
    <property type="term" value="P:regulation of DNA-templated transcription"/>
    <property type="evidence" value="ECO:0007669"/>
    <property type="project" value="InterPro"/>
</dbReference>
<organism evidence="5 6">
    <name type="scientific">Wickerhamomyces ciferrii (strain ATCC 14091 / BCRC 22168 / CBS 111 / JCM 3599 / NBRC 0793 / NRRL Y-1031 F-60-10)</name>
    <name type="common">Yeast</name>
    <name type="synonym">Pichia ciferrii</name>
    <dbReference type="NCBI Taxonomy" id="1206466"/>
    <lineage>
        <taxon>Eukaryota</taxon>
        <taxon>Fungi</taxon>
        <taxon>Dikarya</taxon>
        <taxon>Ascomycota</taxon>
        <taxon>Saccharomycotina</taxon>
        <taxon>Saccharomycetes</taxon>
        <taxon>Phaffomycetales</taxon>
        <taxon>Wickerhamomycetaceae</taxon>
        <taxon>Wickerhamomyces</taxon>
    </lineage>
</organism>
<dbReference type="AlphaFoldDB" id="K0KEA6"/>
<feature type="compositionally biased region" description="Acidic residues" evidence="4">
    <location>
        <begin position="737"/>
        <end position="766"/>
    </location>
</feature>
<dbReference type="InParanoid" id="K0KEA6"/>
<feature type="region of interest" description="Disordered" evidence="4">
    <location>
        <begin position="783"/>
        <end position="805"/>
    </location>
</feature>
<dbReference type="InterPro" id="IPR007015">
    <property type="entry name" value="DNA_pol_V/MYBBP1A"/>
</dbReference>
<comment type="caution">
    <text evidence="5">The sequence shown here is derived from an EMBL/GenBank/DDBJ whole genome shotgun (WGS) entry which is preliminary data.</text>
</comment>
<feature type="compositionally biased region" description="Acidic residues" evidence="4">
    <location>
        <begin position="793"/>
        <end position="805"/>
    </location>
</feature>
<evidence type="ECO:0000256" key="2">
    <source>
        <dbReference type="ARBA" id="ARBA00006809"/>
    </source>
</evidence>
<keyword evidence="6" id="KW-1185">Reference proteome</keyword>
<evidence type="ECO:0000256" key="1">
    <source>
        <dbReference type="ARBA" id="ARBA00004123"/>
    </source>
</evidence>
<proteinExistence type="inferred from homology"/>
<reference evidence="5 6" key="1">
    <citation type="journal article" date="2012" name="Eukaryot. Cell">
        <title>Draft genome sequence of Wickerhamomyces ciferrii NRRL Y-1031 F-60-10.</title>
        <authorList>
            <person name="Schneider J."/>
            <person name="Andrea H."/>
            <person name="Blom J."/>
            <person name="Jaenicke S."/>
            <person name="Ruckert C."/>
            <person name="Schorsch C."/>
            <person name="Szczepanowski R."/>
            <person name="Farwick M."/>
            <person name="Goesmann A."/>
            <person name="Puhler A."/>
            <person name="Schaffer S."/>
            <person name="Tauch A."/>
            <person name="Kohler T."/>
            <person name="Brinkrolf K."/>
        </authorList>
    </citation>
    <scope>NUCLEOTIDE SEQUENCE [LARGE SCALE GENOMIC DNA]</scope>
    <source>
        <strain evidence="6">ATCC 14091 / BCRC 22168 / CBS 111 / JCM 3599 / NBRC 0793 / NRRL Y-1031 F-60-10</strain>
    </source>
</reference>
<evidence type="ECO:0000313" key="5">
    <source>
        <dbReference type="EMBL" id="CCH40577.1"/>
    </source>
</evidence>
<comment type="subcellular location">
    <subcellularLocation>
        <location evidence="1">Nucleus</location>
    </subcellularLocation>
</comment>
<dbReference type="FunCoup" id="K0KEA6">
    <property type="interactions" value="401"/>
</dbReference>
<dbReference type="EMBL" id="CAIF01000001">
    <property type="protein sequence ID" value="CCH40577.1"/>
    <property type="molecule type" value="Genomic_DNA"/>
</dbReference>
<sequence>MTVSRDHYYKLSSDIEQERITSSIALLTELSEANDESEWEYALTRLIKGLSSSRGSSRVGFSTCLTELINIRRENGSLSLKQLLELINTNTKVSSSMNGKEERAVLFGKLFGLQCISNVNSGVFASDISSENFKLFTDNLFDLASQKSWIREPTLFTMVGLLGSVYSKLSEDLILYVFTKLDEYQLSLTTEGVALYLSVPSTFRNTTLNSTTFQNPTWKEADPLKQVNIASLAKVLKDVSTGDDSDDNNTKGNNKKKGSWSPRLHFVWPLIVKELTSLNNNNNEPIDQQVENSKKRKKSSNEGRKKSKSNGKNPNNSTSEYINIAEFWKVIIDEGFFSEKASHERKFWGFEIFELLFESVQPEQSSPLFTQNFMRTLINQTSDSNRLLNKVAKKTLNKITEISINQPEKIIHVLQNVLIGDFGSLQFDRLTKSKTVEKLLTESKANSTIAKFFINVLKNPIVKNQDSGKESELKTQKWAIDQLLHLVRGKKSSIDIETDLKWLDSVLKSLVHIAFFKKSDEEESPIAEFAQERLNSILSDVVTIERTDNQTWSFKTLSFLTEYSGEKVPIFEFDEELGSVKDKSLKILKKIRNKRESSKHIDNSRLLVFELLFSMVTIQLFSGGAESVDTLQELQDYYHAHKKESADDEDNDDQQDSIIGIVEILLNFVSQKSSLLKKLSMIVWENFCEKIDLGALELLFDVIKTKENKEGQKALFEGEDEFVDEDEEEEEHSHDHDDDDDEDEEESDSESSGDEEDEDEDNDEVSELDKKTNLALAEALNISQHNGEVTFSSDDEDDDMSDESMDDEQMMAIDGQLSKIFKQRRDALDNIQTGNKRKAEVQDARSNILLFKHRILDLLETFAKKNPNSELLVYTVEPLLTGLKLTLDKSLGTKIHKLLKNRICKSKIEIKTLDKDYLFELLKNIQTDSLKTSNTNDFNLSSSQCSIFISKQILALDETSADLIIDQYTELLKKWWTKKNSRLTSSIFFDFINWLSSKRSQN</sequence>
<accession>K0KEA6</accession>
<dbReference type="SUPFAM" id="SSF48371">
    <property type="entry name" value="ARM repeat"/>
    <property type="match status" value="1"/>
</dbReference>
<feature type="compositionally biased region" description="Polar residues" evidence="4">
    <location>
        <begin position="279"/>
        <end position="290"/>
    </location>
</feature>
<dbReference type="HOGENOM" id="CLU_005212_1_0_1"/>
<keyword evidence="3" id="KW-0539">Nucleus</keyword>
<feature type="region of interest" description="Disordered" evidence="4">
    <location>
        <begin position="239"/>
        <end position="259"/>
    </location>
</feature>
<feature type="region of interest" description="Disordered" evidence="4">
    <location>
        <begin position="279"/>
        <end position="317"/>
    </location>
</feature>
<evidence type="ECO:0000313" key="6">
    <source>
        <dbReference type="Proteomes" id="UP000009328"/>
    </source>
</evidence>
<dbReference type="PANTHER" id="PTHR13213">
    <property type="entry name" value="MYB-BINDING PROTEIN 1A FAMILY MEMBER"/>
    <property type="match status" value="1"/>
</dbReference>
<evidence type="ECO:0000256" key="4">
    <source>
        <dbReference type="SAM" id="MobiDB-lite"/>
    </source>
</evidence>
<evidence type="ECO:0000256" key="3">
    <source>
        <dbReference type="ARBA" id="ARBA00023242"/>
    </source>
</evidence>
<dbReference type="Proteomes" id="UP000009328">
    <property type="component" value="Unassembled WGS sequence"/>
</dbReference>
<dbReference type="GO" id="GO:0005730">
    <property type="term" value="C:nucleolus"/>
    <property type="evidence" value="ECO:0007669"/>
    <property type="project" value="InterPro"/>
</dbReference>
<dbReference type="STRING" id="1206466.K0KEA6"/>
<dbReference type="GO" id="GO:0000182">
    <property type="term" value="F:rDNA binding"/>
    <property type="evidence" value="ECO:0007669"/>
    <property type="project" value="TreeGrafter"/>
</dbReference>
<dbReference type="PANTHER" id="PTHR13213:SF2">
    <property type="entry name" value="MYB-BINDING PROTEIN 1A"/>
    <property type="match status" value="1"/>
</dbReference>